<proteinExistence type="inferred from homology"/>
<dbReference type="Proteomes" id="UP000465221">
    <property type="component" value="Unassembled WGS sequence"/>
</dbReference>
<feature type="transmembrane region" description="Helical" evidence="6">
    <location>
        <begin position="20"/>
        <end position="39"/>
    </location>
</feature>
<dbReference type="Pfam" id="PF20684">
    <property type="entry name" value="Fung_rhodopsin"/>
    <property type="match status" value="1"/>
</dbReference>
<dbReference type="GO" id="GO:0016020">
    <property type="term" value="C:membrane"/>
    <property type="evidence" value="ECO:0007669"/>
    <property type="project" value="UniProtKB-SubCell"/>
</dbReference>
<protein>
    <recommendedName>
        <fullName evidence="7">Rhodopsin domain-containing protein</fullName>
    </recommendedName>
</protein>
<evidence type="ECO:0000256" key="5">
    <source>
        <dbReference type="ARBA" id="ARBA00038359"/>
    </source>
</evidence>
<feature type="transmembrane region" description="Helical" evidence="6">
    <location>
        <begin position="133"/>
        <end position="154"/>
    </location>
</feature>
<evidence type="ECO:0000256" key="6">
    <source>
        <dbReference type="SAM" id="Phobius"/>
    </source>
</evidence>
<comment type="caution">
    <text evidence="8">The sequence shown here is derived from an EMBL/GenBank/DDBJ whole genome shotgun (WGS) entry which is preliminary data.</text>
</comment>
<dbReference type="PANTHER" id="PTHR33048">
    <property type="entry name" value="PTH11-LIKE INTEGRAL MEMBRANE PROTEIN (AFU_ORTHOLOGUE AFUA_5G11245)"/>
    <property type="match status" value="1"/>
</dbReference>
<comment type="subcellular location">
    <subcellularLocation>
        <location evidence="1">Membrane</location>
        <topology evidence="1">Multi-pass membrane protein</topology>
    </subcellularLocation>
</comment>
<keyword evidence="2 6" id="KW-0812">Transmembrane</keyword>
<feature type="transmembrane region" description="Helical" evidence="6">
    <location>
        <begin position="99"/>
        <end position="121"/>
    </location>
</feature>
<evidence type="ECO:0000313" key="9">
    <source>
        <dbReference type="Proteomes" id="UP000465221"/>
    </source>
</evidence>
<dbReference type="AlphaFoldDB" id="A0A8H3NH60"/>
<accession>A0A8H3NH60</accession>
<dbReference type="InterPro" id="IPR052337">
    <property type="entry name" value="SAT4-like"/>
</dbReference>
<name>A0A8H3NH60_9EURO</name>
<dbReference type="InterPro" id="IPR049326">
    <property type="entry name" value="Rhodopsin_dom_fungi"/>
</dbReference>
<evidence type="ECO:0000256" key="2">
    <source>
        <dbReference type="ARBA" id="ARBA00022692"/>
    </source>
</evidence>
<dbReference type="PANTHER" id="PTHR33048:SF162">
    <property type="entry name" value="SATRATOXIN BIOSYNTHESIS SC1 CLUSTER PROTEIN 4"/>
    <property type="match status" value="1"/>
</dbReference>
<organism evidence="8 9">
    <name type="scientific">Aspergillus udagawae</name>
    <dbReference type="NCBI Taxonomy" id="91492"/>
    <lineage>
        <taxon>Eukaryota</taxon>
        <taxon>Fungi</taxon>
        <taxon>Dikarya</taxon>
        <taxon>Ascomycota</taxon>
        <taxon>Pezizomycotina</taxon>
        <taxon>Eurotiomycetes</taxon>
        <taxon>Eurotiomycetidae</taxon>
        <taxon>Eurotiales</taxon>
        <taxon>Aspergillaceae</taxon>
        <taxon>Aspergillus</taxon>
        <taxon>Aspergillus subgen. Fumigati</taxon>
    </lineage>
</organism>
<feature type="domain" description="Rhodopsin" evidence="7">
    <location>
        <begin position="35"/>
        <end position="305"/>
    </location>
</feature>
<evidence type="ECO:0000259" key="7">
    <source>
        <dbReference type="Pfam" id="PF20684"/>
    </source>
</evidence>
<feature type="transmembrane region" description="Helical" evidence="6">
    <location>
        <begin position="238"/>
        <end position="258"/>
    </location>
</feature>
<keyword evidence="3 6" id="KW-1133">Transmembrane helix</keyword>
<reference evidence="8 9" key="1">
    <citation type="submission" date="2020-01" db="EMBL/GenBank/DDBJ databases">
        <title>Draft genome sequence of Aspergillus udagawae IFM 46972.</title>
        <authorList>
            <person name="Takahashi H."/>
            <person name="Yaguchi T."/>
        </authorList>
    </citation>
    <scope>NUCLEOTIDE SEQUENCE [LARGE SCALE GENOMIC DNA]</scope>
    <source>
        <strain evidence="8 9">IFM 46972</strain>
    </source>
</reference>
<gene>
    <name evidence="8" type="ORF">IFM46972_03265</name>
</gene>
<feature type="transmembrane region" description="Helical" evidence="6">
    <location>
        <begin position="51"/>
        <end position="70"/>
    </location>
</feature>
<evidence type="ECO:0000256" key="1">
    <source>
        <dbReference type="ARBA" id="ARBA00004141"/>
    </source>
</evidence>
<comment type="similarity">
    <text evidence="5">Belongs to the SAT4 family.</text>
</comment>
<keyword evidence="4 6" id="KW-0472">Membrane</keyword>
<evidence type="ECO:0000256" key="3">
    <source>
        <dbReference type="ARBA" id="ARBA00022989"/>
    </source>
</evidence>
<dbReference type="EMBL" id="BLKC01000017">
    <property type="protein sequence ID" value="GFF31572.1"/>
    <property type="molecule type" value="Genomic_DNA"/>
</dbReference>
<evidence type="ECO:0000313" key="8">
    <source>
        <dbReference type="EMBL" id="GFF31572.1"/>
    </source>
</evidence>
<evidence type="ECO:0000256" key="4">
    <source>
        <dbReference type="ARBA" id="ARBA00023136"/>
    </source>
</evidence>
<sequence length="422" mass="47043">MANIAPQGIATHLSVNGLIGVTWTGAGLGIIFASIRFAIRIKRMKRLLVDDYFVLLALVFLVTNAILQTLQAPHLYYMVLNVTGPDIVYHGLKYTHYEFVIIGIFWSVLWSIKGSFLALFWLISDGLPHYRRVWWGVTMFAVFAYIGCWLASILNCHPPSDYFRFGIVVVGRKCTKPIDIRGSVISICYSTAVDILTDLMSMTPKVVLREVLTRCTVMYLPLRILWKTKMNLHQKLGLATVFCLGFIIIAAAIIRAVAITGKAYSDPAALAVWGIAESSISSTVQPTLTCKAMIVGCLPPFKTFITSHSSSANYNYNYNYNSSERAANHYNRSGSSARIKKRSITTTTSWNGLPIPLQDRNQNAYQNLEYETQGKHDVHIAGGVNVRAVPPPEISRLSLSEDDSGHGEIRMVKEFAQLHQNT</sequence>